<dbReference type="InterPro" id="IPR004547">
    <property type="entry name" value="Glucosamine6P_isomerase"/>
</dbReference>
<sequence>MNVRVFASEQEVAAACAAHLAGAIRARPELVLGLPTGRSPINVYRELVAVHQRGELDLSRATTFNLDEFLGLPPDDPTSFRAYMERHLFQHVNLAPERIHFFDGSAPDAEAECARYDAAVNAAGGFDVVLLGIGPNGHIAFNEPGDSLRAASHRVLLSRETRQTLAPLVGDDATRVPMAALTLGVAPLLQAKEVHLIAFGANKAAVVTEMVHGPITPRCPASFLQLHKNVHLWLDKVAARGVQHR</sequence>
<dbReference type="SUPFAM" id="SSF100950">
    <property type="entry name" value="NagB/RpiA/CoA transferase-like"/>
    <property type="match status" value="1"/>
</dbReference>
<organism evidence="4 5">
    <name type="scientific">Hyalangium minutum</name>
    <dbReference type="NCBI Taxonomy" id="394096"/>
    <lineage>
        <taxon>Bacteria</taxon>
        <taxon>Pseudomonadati</taxon>
        <taxon>Myxococcota</taxon>
        <taxon>Myxococcia</taxon>
        <taxon>Myxococcales</taxon>
        <taxon>Cystobacterineae</taxon>
        <taxon>Archangiaceae</taxon>
        <taxon>Hyalangium</taxon>
    </lineage>
</organism>
<keyword evidence="1" id="KW-0378">Hydrolase</keyword>
<dbReference type="PATRIC" id="fig|394096.3.peg.7506"/>
<dbReference type="GO" id="GO:0019262">
    <property type="term" value="P:N-acetylneuraminate catabolic process"/>
    <property type="evidence" value="ECO:0007669"/>
    <property type="project" value="TreeGrafter"/>
</dbReference>
<name>A0A085W4P4_9BACT</name>
<dbReference type="NCBIfam" id="TIGR00502">
    <property type="entry name" value="nagB"/>
    <property type="match status" value="1"/>
</dbReference>
<dbReference type="PANTHER" id="PTHR11280">
    <property type="entry name" value="GLUCOSAMINE-6-PHOSPHATE ISOMERASE"/>
    <property type="match status" value="1"/>
</dbReference>
<evidence type="ECO:0000256" key="2">
    <source>
        <dbReference type="NCBIfam" id="TIGR00502"/>
    </source>
</evidence>
<dbReference type="RefSeq" id="WP_044196904.1">
    <property type="nucleotide sequence ID" value="NZ_JMCB01000020.1"/>
</dbReference>
<keyword evidence="5" id="KW-1185">Reference proteome</keyword>
<dbReference type="AlphaFoldDB" id="A0A085W4P4"/>
<dbReference type="Gene3D" id="3.40.50.1360">
    <property type="match status" value="1"/>
</dbReference>
<dbReference type="Proteomes" id="UP000028725">
    <property type="component" value="Unassembled WGS sequence"/>
</dbReference>
<reference evidence="4 5" key="1">
    <citation type="submission" date="2014-04" db="EMBL/GenBank/DDBJ databases">
        <title>Genome assembly of Hyalangium minutum DSM 14724.</title>
        <authorList>
            <person name="Sharma G."/>
            <person name="Subramanian S."/>
        </authorList>
    </citation>
    <scope>NUCLEOTIDE SEQUENCE [LARGE SCALE GENOMIC DNA]</scope>
    <source>
        <strain evidence="4 5">DSM 14724</strain>
    </source>
</reference>
<dbReference type="InterPro" id="IPR037171">
    <property type="entry name" value="NagB/RpiA_transferase-like"/>
</dbReference>
<dbReference type="GO" id="GO:0006043">
    <property type="term" value="P:glucosamine catabolic process"/>
    <property type="evidence" value="ECO:0007669"/>
    <property type="project" value="TreeGrafter"/>
</dbReference>
<dbReference type="Pfam" id="PF01182">
    <property type="entry name" value="Glucosamine_iso"/>
    <property type="match status" value="1"/>
</dbReference>
<comment type="caution">
    <text evidence="4">The sequence shown here is derived from an EMBL/GenBank/DDBJ whole genome shotgun (WGS) entry which is preliminary data.</text>
</comment>
<dbReference type="GO" id="GO:0005737">
    <property type="term" value="C:cytoplasm"/>
    <property type="evidence" value="ECO:0007669"/>
    <property type="project" value="TreeGrafter"/>
</dbReference>
<dbReference type="GO" id="GO:0006046">
    <property type="term" value="P:N-acetylglucosamine catabolic process"/>
    <property type="evidence" value="ECO:0007669"/>
    <property type="project" value="UniProtKB-UniRule"/>
</dbReference>
<evidence type="ECO:0000259" key="3">
    <source>
        <dbReference type="Pfam" id="PF01182"/>
    </source>
</evidence>
<evidence type="ECO:0000313" key="4">
    <source>
        <dbReference type="EMBL" id="KFE62657.1"/>
    </source>
</evidence>
<dbReference type="CDD" id="cd01399">
    <property type="entry name" value="GlcN6P_deaminase"/>
    <property type="match status" value="1"/>
</dbReference>
<dbReference type="PANTHER" id="PTHR11280:SF5">
    <property type="entry name" value="GLUCOSAMINE-6-PHOSPHATE ISOMERASE"/>
    <property type="match status" value="1"/>
</dbReference>
<dbReference type="GO" id="GO:0004342">
    <property type="term" value="F:glucosamine-6-phosphate deaminase activity"/>
    <property type="evidence" value="ECO:0007669"/>
    <property type="project" value="UniProtKB-UniRule"/>
</dbReference>
<dbReference type="STRING" id="394096.DB31_3771"/>
<protein>
    <recommendedName>
        <fullName evidence="2">Glucosamine-6-phosphate deaminase</fullName>
        <ecNumber evidence="2">3.5.99.6</ecNumber>
    </recommendedName>
</protein>
<gene>
    <name evidence="4" type="ORF">DB31_3771</name>
</gene>
<dbReference type="EMBL" id="JMCB01000020">
    <property type="protein sequence ID" value="KFE62657.1"/>
    <property type="molecule type" value="Genomic_DNA"/>
</dbReference>
<feature type="domain" description="Glucosamine/galactosamine-6-phosphate isomerase" evidence="3">
    <location>
        <begin position="10"/>
        <end position="232"/>
    </location>
</feature>
<dbReference type="InterPro" id="IPR006148">
    <property type="entry name" value="Glc/Gal-6P_isomerase"/>
</dbReference>
<dbReference type="GO" id="GO:0042802">
    <property type="term" value="F:identical protein binding"/>
    <property type="evidence" value="ECO:0007669"/>
    <property type="project" value="TreeGrafter"/>
</dbReference>
<dbReference type="OrthoDB" id="9791139at2"/>
<dbReference type="EC" id="3.5.99.6" evidence="2"/>
<accession>A0A085W4P4</accession>
<evidence type="ECO:0000313" key="5">
    <source>
        <dbReference type="Proteomes" id="UP000028725"/>
    </source>
</evidence>
<dbReference type="GO" id="GO:0005975">
    <property type="term" value="P:carbohydrate metabolic process"/>
    <property type="evidence" value="ECO:0007669"/>
    <property type="project" value="InterPro"/>
</dbReference>
<proteinExistence type="predicted"/>
<evidence type="ECO:0000256" key="1">
    <source>
        <dbReference type="ARBA" id="ARBA00022801"/>
    </source>
</evidence>